<evidence type="ECO:0000313" key="7">
    <source>
        <dbReference type="EMBL" id="CAE6391329.1"/>
    </source>
</evidence>
<feature type="compositionally biased region" description="Polar residues" evidence="6">
    <location>
        <begin position="144"/>
        <end position="157"/>
    </location>
</feature>
<evidence type="ECO:0000256" key="5">
    <source>
        <dbReference type="ARBA" id="ARBA00023242"/>
    </source>
</evidence>
<name>A0A8H2WP91_9AGAM</name>
<keyword evidence="2" id="KW-0479">Metal-binding</keyword>
<dbReference type="AlphaFoldDB" id="A0A8H2WP91"/>
<feature type="region of interest" description="Disordered" evidence="6">
    <location>
        <begin position="137"/>
        <end position="157"/>
    </location>
</feature>
<evidence type="ECO:0000256" key="4">
    <source>
        <dbReference type="ARBA" id="ARBA00022833"/>
    </source>
</evidence>
<gene>
    <name evidence="7" type="ORF">RDB_LOCUS44853</name>
</gene>
<dbReference type="InterPro" id="IPR012337">
    <property type="entry name" value="RNaseH-like_sf"/>
</dbReference>
<dbReference type="Proteomes" id="UP000663846">
    <property type="component" value="Unassembled WGS sequence"/>
</dbReference>
<evidence type="ECO:0000256" key="3">
    <source>
        <dbReference type="ARBA" id="ARBA00022771"/>
    </source>
</evidence>
<protein>
    <recommendedName>
        <fullName evidence="9">AC transposase</fullName>
    </recommendedName>
</protein>
<dbReference type="GO" id="GO:0005634">
    <property type="term" value="C:nucleus"/>
    <property type="evidence" value="ECO:0007669"/>
    <property type="project" value="UniProtKB-SubCell"/>
</dbReference>
<dbReference type="EMBL" id="CAJMWS010000289">
    <property type="protein sequence ID" value="CAE6391329.1"/>
    <property type="molecule type" value="Genomic_DNA"/>
</dbReference>
<evidence type="ECO:0000313" key="8">
    <source>
        <dbReference type="Proteomes" id="UP000663846"/>
    </source>
</evidence>
<dbReference type="PANTHER" id="PTHR46481:SF10">
    <property type="entry name" value="ZINC FINGER BED DOMAIN-CONTAINING PROTEIN 39"/>
    <property type="match status" value="1"/>
</dbReference>
<accession>A0A8H2WP91</accession>
<keyword evidence="3" id="KW-0863">Zinc-finger</keyword>
<keyword evidence="4" id="KW-0862">Zinc</keyword>
<comment type="subcellular location">
    <subcellularLocation>
        <location evidence="1">Nucleus</location>
    </subcellularLocation>
</comment>
<dbReference type="InterPro" id="IPR052035">
    <property type="entry name" value="ZnF_BED_domain_contain"/>
</dbReference>
<comment type="caution">
    <text evidence="7">The sequence shown here is derived from an EMBL/GenBank/DDBJ whole genome shotgun (WGS) entry which is preliminary data.</text>
</comment>
<keyword evidence="5" id="KW-0539">Nucleus</keyword>
<sequence>MSAKHTGKYLQQVPGVLHLALDGWTVPTSESYLGVVVFWHEKNKIWRTILEFIHLTKVHTGDYLADRVHECLEQFSITKKIMLACMDNTSNNETLVCWLKHLVPTFRGSQAHLRCLAQIINLMAKAFMVLFSPPPKRTSKDLTRQSLDATNQEFKQT</sequence>
<dbReference type="PANTHER" id="PTHR46481">
    <property type="entry name" value="ZINC FINGER BED DOMAIN-CONTAINING PROTEIN 4"/>
    <property type="match status" value="1"/>
</dbReference>
<evidence type="ECO:0008006" key="9">
    <source>
        <dbReference type="Google" id="ProtNLM"/>
    </source>
</evidence>
<evidence type="ECO:0000256" key="1">
    <source>
        <dbReference type="ARBA" id="ARBA00004123"/>
    </source>
</evidence>
<organism evidence="7 8">
    <name type="scientific">Rhizoctonia solani</name>
    <dbReference type="NCBI Taxonomy" id="456999"/>
    <lineage>
        <taxon>Eukaryota</taxon>
        <taxon>Fungi</taxon>
        <taxon>Dikarya</taxon>
        <taxon>Basidiomycota</taxon>
        <taxon>Agaricomycotina</taxon>
        <taxon>Agaricomycetes</taxon>
        <taxon>Cantharellales</taxon>
        <taxon>Ceratobasidiaceae</taxon>
        <taxon>Rhizoctonia</taxon>
    </lineage>
</organism>
<reference evidence="7" key="1">
    <citation type="submission" date="2021-01" db="EMBL/GenBank/DDBJ databases">
        <authorList>
            <person name="Kaushik A."/>
        </authorList>
    </citation>
    <scope>NUCLEOTIDE SEQUENCE</scope>
    <source>
        <strain evidence="7">AG1-1C</strain>
    </source>
</reference>
<evidence type="ECO:0000256" key="6">
    <source>
        <dbReference type="SAM" id="MobiDB-lite"/>
    </source>
</evidence>
<dbReference type="SUPFAM" id="SSF53098">
    <property type="entry name" value="Ribonuclease H-like"/>
    <property type="match status" value="1"/>
</dbReference>
<evidence type="ECO:0000256" key="2">
    <source>
        <dbReference type="ARBA" id="ARBA00022723"/>
    </source>
</evidence>
<dbReference type="GO" id="GO:0008270">
    <property type="term" value="F:zinc ion binding"/>
    <property type="evidence" value="ECO:0007669"/>
    <property type="project" value="UniProtKB-KW"/>
</dbReference>
<proteinExistence type="predicted"/>